<reference evidence="2" key="1">
    <citation type="submission" date="2015-10" db="EMBL/GenBank/DDBJ databases">
        <authorList>
            <person name="Martinez-Garcia P.J."/>
            <person name="Crepeau M.W."/>
            <person name="Puiu D."/>
            <person name="Gonzalez-Ibeas D."/>
            <person name="Whalen J."/>
            <person name="Stevens K."/>
            <person name="Paul R."/>
            <person name="Butterfield T."/>
            <person name="Britton M."/>
            <person name="Reagan R."/>
            <person name="Chakraborty S."/>
            <person name="Walawage S.L."/>
            <person name="Vasquez-Gross H.A."/>
            <person name="Cardeno C."/>
            <person name="Famula R."/>
            <person name="Pratt K."/>
            <person name="Kuruganti S."/>
            <person name="Aradhya M.K."/>
            <person name="Leslie C.A."/>
            <person name="Dandekar A.M."/>
            <person name="Salzberg S.L."/>
            <person name="Wegrzyn J.L."/>
            <person name="Langley C.H."/>
            <person name="Neale D.B."/>
        </authorList>
    </citation>
    <scope>NUCLEOTIDE SEQUENCE</scope>
    <source>
        <tissue evidence="2">Leaves</tissue>
    </source>
</reference>
<dbReference type="AlphaFoldDB" id="A0A833YEZ7"/>
<proteinExistence type="predicted"/>
<feature type="compositionally biased region" description="Low complexity" evidence="1">
    <location>
        <begin position="1"/>
        <end position="14"/>
    </location>
</feature>
<reference evidence="2" key="2">
    <citation type="submission" date="2020-03" db="EMBL/GenBank/DDBJ databases">
        <title>Walnut 2.0.</title>
        <authorList>
            <person name="Marrano A."/>
            <person name="Britton M."/>
            <person name="Zimin A.V."/>
            <person name="Zaini P.A."/>
            <person name="Workman R."/>
            <person name="Puiu D."/>
            <person name="Bianco L."/>
            <person name="Allen B.J."/>
            <person name="Troggio M."/>
            <person name="Leslie C.A."/>
            <person name="Timp W."/>
            <person name="Dendekar A."/>
            <person name="Salzberg S.L."/>
            <person name="Neale D.B."/>
        </authorList>
    </citation>
    <scope>NUCLEOTIDE SEQUENCE</scope>
    <source>
        <tissue evidence="2">Leaves</tissue>
    </source>
</reference>
<comment type="caution">
    <text evidence="2">The sequence shown here is derived from an EMBL/GenBank/DDBJ whole genome shotgun (WGS) entry which is preliminary data.</text>
</comment>
<dbReference type="Proteomes" id="UP000619265">
    <property type="component" value="Unassembled WGS sequence"/>
</dbReference>
<feature type="compositionally biased region" description="Basic and acidic residues" evidence="1">
    <location>
        <begin position="46"/>
        <end position="71"/>
    </location>
</feature>
<feature type="non-terminal residue" evidence="2">
    <location>
        <position position="1"/>
    </location>
</feature>
<accession>A0A833YEZ7</accession>
<name>A0A833YEZ7_JUGRE</name>
<sequence length="113" mass="12739">SKKSSQISLSLSLSLRRKNKNNLSQSTKKRNNGNGTKPTNGGGQEAMEHSSRGVLHAEKRHMQEQNNKRSPFDAQAWQAGGKSHGRQPHSPRPFLSLELPFRRRPLLHIPTRI</sequence>
<dbReference type="Gramene" id="Jr01_27880_p2">
    <property type="protein sequence ID" value="cds.Jr01_27880_p2"/>
    <property type="gene ID" value="Jr01_27880"/>
</dbReference>
<feature type="region of interest" description="Disordered" evidence="1">
    <location>
        <begin position="1"/>
        <end position="96"/>
    </location>
</feature>
<evidence type="ECO:0000313" key="2">
    <source>
        <dbReference type="EMBL" id="KAF5481972.1"/>
    </source>
</evidence>
<dbReference type="EMBL" id="LIHL02000001">
    <property type="protein sequence ID" value="KAF5481972.1"/>
    <property type="molecule type" value="Genomic_DNA"/>
</dbReference>
<gene>
    <name evidence="2" type="ORF">F2P56_002577</name>
</gene>
<protein>
    <submittedName>
        <fullName evidence="2">Uncharacterized protein</fullName>
    </submittedName>
</protein>
<evidence type="ECO:0000313" key="3">
    <source>
        <dbReference type="Proteomes" id="UP000619265"/>
    </source>
</evidence>
<organism evidence="2 3">
    <name type="scientific">Juglans regia</name>
    <name type="common">English walnut</name>
    <dbReference type="NCBI Taxonomy" id="51240"/>
    <lineage>
        <taxon>Eukaryota</taxon>
        <taxon>Viridiplantae</taxon>
        <taxon>Streptophyta</taxon>
        <taxon>Embryophyta</taxon>
        <taxon>Tracheophyta</taxon>
        <taxon>Spermatophyta</taxon>
        <taxon>Magnoliopsida</taxon>
        <taxon>eudicotyledons</taxon>
        <taxon>Gunneridae</taxon>
        <taxon>Pentapetalae</taxon>
        <taxon>rosids</taxon>
        <taxon>fabids</taxon>
        <taxon>Fagales</taxon>
        <taxon>Juglandaceae</taxon>
        <taxon>Juglans</taxon>
    </lineage>
</organism>
<evidence type="ECO:0000256" key="1">
    <source>
        <dbReference type="SAM" id="MobiDB-lite"/>
    </source>
</evidence>